<dbReference type="KEGG" id="sliu:111358379"/>
<keyword evidence="12" id="KW-1185">Reference proteome</keyword>
<keyword evidence="4 9" id="KW-0347">Helicase</keyword>
<dbReference type="GO" id="GO:0006310">
    <property type="term" value="P:DNA recombination"/>
    <property type="evidence" value="ECO:0007669"/>
    <property type="project" value="UniProtKB-KW"/>
</dbReference>
<dbReference type="GO" id="GO:0005524">
    <property type="term" value="F:ATP binding"/>
    <property type="evidence" value="ECO:0007669"/>
    <property type="project" value="UniProtKB-KW"/>
</dbReference>
<keyword evidence="2 9" id="KW-0227">DNA damage</keyword>
<dbReference type="GO" id="GO:0043139">
    <property type="term" value="F:5'-3' DNA helicase activity"/>
    <property type="evidence" value="ECO:0007669"/>
    <property type="project" value="UniProtKB-EC"/>
</dbReference>
<evidence type="ECO:0000256" key="6">
    <source>
        <dbReference type="ARBA" id="ARBA00023125"/>
    </source>
</evidence>
<comment type="cofactor">
    <cofactor evidence="9">
        <name>Mg(2+)</name>
        <dbReference type="ChEBI" id="CHEBI:18420"/>
    </cofactor>
</comment>
<keyword evidence="7 9" id="KW-0234">DNA repair</keyword>
<name>A0A9J7EIE7_SPOLT</name>
<feature type="domain" description="DNA helicase Pif1-like DEAD-box helicase" evidence="10">
    <location>
        <begin position="172"/>
        <end position="392"/>
    </location>
</feature>
<keyword evidence="1 9" id="KW-0547">Nucleotide-binding</keyword>
<dbReference type="EC" id="5.6.2.3" evidence="9"/>
<keyword evidence="6" id="KW-0238">DNA-binding</keyword>
<evidence type="ECO:0000256" key="9">
    <source>
        <dbReference type="RuleBase" id="RU363044"/>
    </source>
</evidence>
<dbReference type="RefSeq" id="XP_022829266.1">
    <property type="nucleotide sequence ID" value="XM_022973498.1"/>
</dbReference>
<evidence type="ECO:0000313" key="12">
    <source>
        <dbReference type="Proteomes" id="UP000301870"/>
    </source>
</evidence>
<protein>
    <recommendedName>
        <fullName evidence="9">ATP-dependent DNA helicase</fullName>
        <ecNumber evidence="9">5.6.2.3</ecNumber>
    </recommendedName>
</protein>
<dbReference type="Pfam" id="PF21530">
    <property type="entry name" value="Pif1_2B_dom"/>
    <property type="match status" value="1"/>
</dbReference>
<evidence type="ECO:0000256" key="1">
    <source>
        <dbReference type="ARBA" id="ARBA00022741"/>
    </source>
</evidence>
<feature type="domain" description="DNA helicase Pif1-like 2B" evidence="11">
    <location>
        <begin position="480"/>
        <end position="509"/>
    </location>
</feature>
<evidence type="ECO:0000256" key="8">
    <source>
        <dbReference type="ARBA" id="ARBA00023235"/>
    </source>
</evidence>
<dbReference type="SUPFAM" id="SSF52540">
    <property type="entry name" value="P-loop containing nucleoside triphosphate hydrolases"/>
    <property type="match status" value="2"/>
</dbReference>
<dbReference type="Pfam" id="PF05970">
    <property type="entry name" value="PIF1"/>
    <property type="match status" value="1"/>
</dbReference>
<proteinExistence type="inferred from homology"/>
<dbReference type="GeneID" id="111358379"/>
<comment type="similarity">
    <text evidence="9">Belongs to the helicase family.</text>
</comment>
<evidence type="ECO:0000256" key="7">
    <source>
        <dbReference type="ARBA" id="ARBA00023204"/>
    </source>
</evidence>
<evidence type="ECO:0000313" key="13">
    <source>
        <dbReference type="RefSeq" id="XP_022829266.1"/>
    </source>
</evidence>
<dbReference type="GO" id="GO:0016787">
    <property type="term" value="F:hydrolase activity"/>
    <property type="evidence" value="ECO:0007669"/>
    <property type="project" value="UniProtKB-KW"/>
</dbReference>
<evidence type="ECO:0000256" key="5">
    <source>
        <dbReference type="ARBA" id="ARBA00022840"/>
    </source>
</evidence>
<reference evidence="13" key="1">
    <citation type="submission" date="2025-08" db="UniProtKB">
        <authorList>
            <consortium name="RefSeq"/>
        </authorList>
    </citation>
    <scope>IDENTIFICATION</scope>
    <source>
        <strain evidence="13">Ishihara</strain>
        <tissue evidence="13">Whole body</tissue>
    </source>
</reference>
<sequence length="653" mass="73830">MVSNPTWSEEDGDEELRAEDVTPARFIRLRDNTRMRVRNKPAVLRTRYFTLNSDKESYYYSLIVCHVPFRDESDLLHEEETAEACFIRRQRELRPLQGNVSAEEFAHAEQTILQALAQAVALNAARETHDVSAPLICGGEQIVNNIDDNYCEDVDERSTMSDEIFLASIRGLNVQQKDLFQKVSVAVENDLHGQDGQLLFFITGGAGSGKSFVLKLLVEHIKRCYAPTVDVLLKAKFVEVGSLTGVAARQILGKTLHSIFSLPIEKGNTMTYKKLTGQKLENERRNWRHINLLIIDEISMVSYENLRIIHLRLQEFKNNNKLFGGVHVLLFGDILQLPPVKGHWCFIQPPWFSAEINLWQQFSFCELTINMRQQNDIEFIDLLNSLRVGDLTTGHLELLCERRHVPMSGDFADGVAVRIFPTIRQVDNYNDKMTAENSKTNRMYTINAVDESREVATYGIKPPDNVIPKDINNCGGFLLSLKLGVGSRVMLRRNISVSDGLVNGAMGIVKAIKWPALRRDQLEEGELPEAVLIQFDDATIGLRMKDKDGYISISPVCTTFQAQRGYGDVERRMLPLILSWAVTVHKLQGTTLNTAVIDLGKKNFAKGQVYVALSRVKTLDGIALSDLDANKLLNRPHDDKALTEMMRLRNLSE</sequence>
<evidence type="ECO:0000259" key="11">
    <source>
        <dbReference type="Pfam" id="PF21530"/>
    </source>
</evidence>
<keyword evidence="5 9" id="KW-0067">ATP-binding</keyword>
<dbReference type="GO" id="GO:0006281">
    <property type="term" value="P:DNA repair"/>
    <property type="evidence" value="ECO:0007669"/>
    <property type="project" value="UniProtKB-KW"/>
</dbReference>
<keyword evidence="9" id="KW-0233">DNA recombination</keyword>
<dbReference type="PANTHER" id="PTHR47642">
    <property type="entry name" value="ATP-DEPENDENT DNA HELICASE"/>
    <property type="match status" value="1"/>
</dbReference>
<evidence type="ECO:0000256" key="4">
    <source>
        <dbReference type="ARBA" id="ARBA00022806"/>
    </source>
</evidence>
<dbReference type="PANTHER" id="PTHR47642:SF5">
    <property type="entry name" value="ATP-DEPENDENT DNA HELICASE"/>
    <property type="match status" value="1"/>
</dbReference>
<gene>
    <name evidence="13" type="primary">LOC111358379</name>
</gene>
<dbReference type="GO" id="GO:0000723">
    <property type="term" value="P:telomere maintenance"/>
    <property type="evidence" value="ECO:0007669"/>
    <property type="project" value="InterPro"/>
</dbReference>
<dbReference type="Gene3D" id="3.40.50.300">
    <property type="entry name" value="P-loop containing nucleotide triphosphate hydrolases"/>
    <property type="match status" value="1"/>
</dbReference>
<dbReference type="InterPro" id="IPR051055">
    <property type="entry name" value="PIF1_helicase"/>
</dbReference>
<accession>A0A9J7EIE7</accession>
<evidence type="ECO:0000256" key="2">
    <source>
        <dbReference type="ARBA" id="ARBA00022763"/>
    </source>
</evidence>
<keyword evidence="8" id="KW-0413">Isomerase</keyword>
<dbReference type="Proteomes" id="UP000301870">
    <property type="component" value="Chromosome 27"/>
</dbReference>
<comment type="catalytic activity">
    <reaction evidence="9">
        <text>ATP + H2O = ADP + phosphate + H(+)</text>
        <dbReference type="Rhea" id="RHEA:13065"/>
        <dbReference type="ChEBI" id="CHEBI:15377"/>
        <dbReference type="ChEBI" id="CHEBI:15378"/>
        <dbReference type="ChEBI" id="CHEBI:30616"/>
        <dbReference type="ChEBI" id="CHEBI:43474"/>
        <dbReference type="ChEBI" id="CHEBI:456216"/>
        <dbReference type="EC" id="5.6.2.3"/>
    </reaction>
</comment>
<keyword evidence="3 9" id="KW-0378">Hydrolase</keyword>
<dbReference type="InterPro" id="IPR010285">
    <property type="entry name" value="DNA_helicase_pif1-like_DEAD"/>
</dbReference>
<evidence type="ECO:0000259" key="10">
    <source>
        <dbReference type="Pfam" id="PF05970"/>
    </source>
</evidence>
<dbReference type="InterPro" id="IPR027417">
    <property type="entry name" value="P-loop_NTPase"/>
</dbReference>
<dbReference type="CDD" id="cd18809">
    <property type="entry name" value="SF1_C_RecD"/>
    <property type="match status" value="1"/>
</dbReference>
<dbReference type="InterPro" id="IPR049163">
    <property type="entry name" value="Pif1-like_2B_dom"/>
</dbReference>
<organism evidence="12 13">
    <name type="scientific">Spodoptera litura</name>
    <name type="common">Asian cotton leafworm</name>
    <dbReference type="NCBI Taxonomy" id="69820"/>
    <lineage>
        <taxon>Eukaryota</taxon>
        <taxon>Metazoa</taxon>
        <taxon>Ecdysozoa</taxon>
        <taxon>Arthropoda</taxon>
        <taxon>Hexapoda</taxon>
        <taxon>Insecta</taxon>
        <taxon>Pterygota</taxon>
        <taxon>Neoptera</taxon>
        <taxon>Endopterygota</taxon>
        <taxon>Lepidoptera</taxon>
        <taxon>Glossata</taxon>
        <taxon>Ditrysia</taxon>
        <taxon>Noctuoidea</taxon>
        <taxon>Noctuidae</taxon>
        <taxon>Amphipyrinae</taxon>
        <taxon>Spodoptera</taxon>
    </lineage>
</organism>
<dbReference type="AlphaFoldDB" id="A0A9J7EIE7"/>
<evidence type="ECO:0000256" key="3">
    <source>
        <dbReference type="ARBA" id="ARBA00022801"/>
    </source>
</evidence>